<dbReference type="GeneID" id="7827964"/>
<feature type="domain" description="Calcineurin-like phosphoesterase" evidence="1">
    <location>
        <begin position="8"/>
        <end position="201"/>
    </location>
</feature>
<evidence type="ECO:0000313" key="2">
    <source>
        <dbReference type="EMBL" id="EAS06431.1"/>
    </source>
</evidence>
<reference evidence="3" key="1">
    <citation type="journal article" date="2006" name="PLoS Biol.">
        <title>Macronuclear genome sequence of the ciliate Tetrahymena thermophila, a model eukaryote.</title>
        <authorList>
            <person name="Eisen J.A."/>
            <person name="Coyne R.S."/>
            <person name="Wu M."/>
            <person name="Wu D."/>
            <person name="Thiagarajan M."/>
            <person name="Wortman J.R."/>
            <person name="Badger J.H."/>
            <person name="Ren Q."/>
            <person name="Amedeo P."/>
            <person name="Jones K.M."/>
            <person name="Tallon L.J."/>
            <person name="Delcher A.L."/>
            <person name="Salzberg S.L."/>
            <person name="Silva J.C."/>
            <person name="Haas B.J."/>
            <person name="Majoros W.H."/>
            <person name="Farzad M."/>
            <person name="Carlton J.M."/>
            <person name="Smith R.K. Jr."/>
            <person name="Garg J."/>
            <person name="Pearlman R.E."/>
            <person name="Karrer K.M."/>
            <person name="Sun L."/>
            <person name="Manning G."/>
            <person name="Elde N.C."/>
            <person name="Turkewitz A.P."/>
            <person name="Asai D.J."/>
            <person name="Wilkes D.E."/>
            <person name="Wang Y."/>
            <person name="Cai H."/>
            <person name="Collins K."/>
            <person name="Stewart B.A."/>
            <person name="Lee S.R."/>
            <person name="Wilamowska K."/>
            <person name="Weinberg Z."/>
            <person name="Ruzzo W.L."/>
            <person name="Wloga D."/>
            <person name="Gaertig J."/>
            <person name="Frankel J."/>
            <person name="Tsao C.-C."/>
            <person name="Gorovsky M.A."/>
            <person name="Keeling P.J."/>
            <person name="Waller R.F."/>
            <person name="Patron N.J."/>
            <person name="Cherry J.M."/>
            <person name="Stover N.A."/>
            <person name="Krieger C.J."/>
            <person name="del Toro C."/>
            <person name="Ryder H.F."/>
            <person name="Williamson S.C."/>
            <person name="Barbeau R.A."/>
            <person name="Hamilton E.P."/>
            <person name="Orias E."/>
        </authorList>
    </citation>
    <scope>NUCLEOTIDE SEQUENCE [LARGE SCALE GENOMIC DNA]</scope>
    <source>
        <strain evidence="3">SB210</strain>
    </source>
</reference>
<gene>
    <name evidence="2" type="ORF">TTHERM_01310150</name>
</gene>
<dbReference type="CDD" id="cd07379">
    <property type="entry name" value="MPP_239FB"/>
    <property type="match status" value="1"/>
</dbReference>
<dbReference type="InterPro" id="IPR051693">
    <property type="entry name" value="UPF0046_metallophosphoest"/>
</dbReference>
<dbReference type="OrthoDB" id="630188at2759"/>
<evidence type="ECO:0000259" key="1">
    <source>
        <dbReference type="Pfam" id="PF00149"/>
    </source>
</evidence>
<dbReference type="RefSeq" id="XP_001026676.1">
    <property type="nucleotide sequence ID" value="XM_001026676.3"/>
</dbReference>
<dbReference type="HOGENOM" id="CLU_041441_1_0_1"/>
<dbReference type="PANTHER" id="PTHR12905">
    <property type="entry name" value="METALLOPHOSPHOESTERASE"/>
    <property type="match status" value="1"/>
</dbReference>
<organism evidence="2 3">
    <name type="scientific">Tetrahymena thermophila (strain SB210)</name>
    <dbReference type="NCBI Taxonomy" id="312017"/>
    <lineage>
        <taxon>Eukaryota</taxon>
        <taxon>Sar</taxon>
        <taxon>Alveolata</taxon>
        <taxon>Ciliophora</taxon>
        <taxon>Intramacronucleata</taxon>
        <taxon>Oligohymenophorea</taxon>
        <taxon>Hymenostomatida</taxon>
        <taxon>Tetrahymenina</taxon>
        <taxon>Tetrahymenidae</taxon>
        <taxon>Tetrahymena</taxon>
    </lineage>
</organism>
<accession>Q24F93</accession>
<proteinExistence type="predicted"/>
<sequence length="242" mass="28318">MDNSKKLKFVCISDSHTYADQVQLPQGDVLIHAGDFTYTGCPQEVSEFNDFLRNSKFEVKIVIAGNHELTFDVKNYEQKLKPRYKNHVNQNYDPKQVKSLLQDCIYLEDQSYNLKGINIYGSPYIQLYSKWAFYLETEQESIQKWQQIPTETDILITHGGPYEIMDFEPSSPELHEGDKYLKQQILERVKPKYHIFGHSHGGYGIKKIDNTTFINCSILNEYYQLVPSYHKPICFDYEISSE</sequence>
<dbReference type="PANTHER" id="PTHR12905:SF0">
    <property type="entry name" value="CALCINEURIN-LIKE PHOSPHOESTERASE DOMAIN-CONTAINING PROTEIN"/>
    <property type="match status" value="1"/>
</dbReference>
<evidence type="ECO:0000313" key="3">
    <source>
        <dbReference type="Proteomes" id="UP000009168"/>
    </source>
</evidence>
<dbReference type="KEGG" id="tet:TTHERM_01310150"/>
<keyword evidence="3" id="KW-1185">Reference proteome</keyword>
<dbReference type="OMA" id="GIKFANC"/>
<protein>
    <submittedName>
        <fullName evidence="2">Ser/thr phosphatase family protein</fullName>
    </submittedName>
</protein>
<name>Q24F93_TETTS</name>
<dbReference type="Pfam" id="PF00149">
    <property type="entry name" value="Metallophos"/>
    <property type="match status" value="1"/>
</dbReference>
<dbReference type="InterPro" id="IPR029052">
    <property type="entry name" value="Metallo-depent_PP-like"/>
</dbReference>
<dbReference type="AlphaFoldDB" id="Q24F93"/>
<dbReference type="Proteomes" id="UP000009168">
    <property type="component" value="Unassembled WGS sequence"/>
</dbReference>
<dbReference type="eggNOG" id="KOG3947">
    <property type="taxonomic scope" value="Eukaryota"/>
</dbReference>
<dbReference type="Gene3D" id="3.60.21.10">
    <property type="match status" value="1"/>
</dbReference>
<dbReference type="InterPro" id="IPR004843">
    <property type="entry name" value="Calcineurin-like_PHP"/>
</dbReference>
<dbReference type="SUPFAM" id="SSF56300">
    <property type="entry name" value="Metallo-dependent phosphatases"/>
    <property type="match status" value="1"/>
</dbReference>
<dbReference type="InParanoid" id="Q24F93"/>
<dbReference type="EMBL" id="GG662291">
    <property type="protein sequence ID" value="EAS06431.1"/>
    <property type="molecule type" value="Genomic_DNA"/>
</dbReference>
<dbReference type="GO" id="GO:0016787">
    <property type="term" value="F:hydrolase activity"/>
    <property type="evidence" value="ECO:0007669"/>
    <property type="project" value="InterPro"/>
</dbReference>